<comment type="pathway">
    <text evidence="4">Carbohydrate degradation; glycolysis; D-glyceraldehyde 3-phosphate and glycerone phosphate from D-glucose: step 2/4.</text>
</comment>
<evidence type="ECO:0000256" key="3">
    <source>
        <dbReference type="ARBA" id="ARBA00023235"/>
    </source>
</evidence>
<comment type="similarity">
    <text evidence="4">Belongs to the GPI family.</text>
</comment>
<keyword evidence="3 4" id="KW-0413">Isomerase</keyword>
<keyword evidence="1 4" id="KW-0312">Gluconeogenesis</keyword>
<organism evidence="5 6">
    <name type="scientific">Brevibacterium sandarakinum</name>
    <dbReference type="NCBI Taxonomy" id="629680"/>
    <lineage>
        <taxon>Bacteria</taxon>
        <taxon>Bacillati</taxon>
        <taxon>Actinomycetota</taxon>
        <taxon>Actinomycetes</taxon>
        <taxon>Micrococcales</taxon>
        <taxon>Brevibacteriaceae</taxon>
        <taxon>Brevibacterium</taxon>
    </lineage>
</organism>
<dbReference type="GO" id="GO:0006094">
    <property type="term" value="P:gluconeogenesis"/>
    <property type="evidence" value="ECO:0007669"/>
    <property type="project" value="UniProtKB-KW"/>
</dbReference>
<dbReference type="PRINTS" id="PR00662">
    <property type="entry name" value="G6PISOMERASE"/>
</dbReference>
<dbReference type="AlphaFoldDB" id="A0A1H1XW87"/>
<dbReference type="PROSITE" id="PS51463">
    <property type="entry name" value="P_GLUCOSE_ISOMERASE_3"/>
    <property type="match status" value="1"/>
</dbReference>
<dbReference type="InterPro" id="IPR001672">
    <property type="entry name" value="G6P_Isomerase"/>
</dbReference>
<comment type="catalytic activity">
    <reaction evidence="4">
        <text>alpha-D-glucose 6-phosphate = beta-D-fructose 6-phosphate</text>
        <dbReference type="Rhea" id="RHEA:11816"/>
        <dbReference type="ChEBI" id="CHEBI:57634"/>
        <dbReference type="ChEBI" id="CHEBI:58225"/>
        <dbReference type="EC" id="5.3.1.9"/>
    </reaction>
</comment>
<dbReference type="GO" id="GO:0051156">
    <property type="term" value="P:glucose 6-phosphate metabolic process"/>
    <property type="evidence" value="ECO:0007669"/>
    <property type="project" value="TreeGrafter"/>
</dbReference>
<name>A0A1H1XW87_BRESA</name>
<sequence>MRLQHSVPVVEDYDAEVARLLDSRVPSRLAAKDASLFTADGQQPVPRMGWVDLPQRSTGLIDEIESLRSRLEAEGLRSISLTGMGGSSLAPEVMAQAAGVRLEVVDSTDPNQVAEAIGTDLSHTVLVVASKSGTTIETDAIRRAFSDAFESVGIDPASRLIAITDPGTELDVLAAEQGFLATFHADESVGGRYSALSAFGLVPAGLAGVDVREIAASAATAVDGFGTDAPDNPALQFGTWLGIGHARATEKLVLAETAPALSGLSKWVEQLVAESLGKDGQGILPVVVDGADDVGFFDARADAMLCTLGPVTDVEAPSGFDSELDGGLGELFVFWEFATAIAGYSIGVDPFDQPDVESAKEHARQALSHGSSAASAQPAFREEQIEVFGDFEETTDLVGAVAELFAQVDEYGYVGVQAFLDRIADADAQDLRALVSQHSGVQSTFGFGPRYLHSTGQYHKGGHPNGVFLQITAEPRTDLLVPGRRYGFTELQRAQALGDATALEEKERPVLRVHLLERSRGLEQLRRAIAAVEPRHHYGVD</sequence>
<dbReference type="UniPathway" id="UPA00109">
    <property type="reaction ID" value="UER00181"/>
</dbReference>
<dbReference type="OrthoDB" id="140919at2"/>
<dbReference type="GO" id="GO:0006096">
    <property type="term" value="P:glycolytic process"/>
    <property type="evidence" value="ECO:0007669"/>
    <property type="project" value="UniProtKB-UniPathway"/>
</dbReference>
<dbReference type="Pfam" id="PF00342">
    <property type="entry name" value="PGI"/>
    <property type="match status" value="1"/>
</dbReference>
<dbReference type="PANTHER" id="PTHR11469">
    <property type="entry name" value="GLUCOSE-6-PHOSPHATE ISOMERASE"/>
    <property type="match status" value="1"/>
</dbReference>
<evidence type="ECO:0000313" key="5">
    <source>
        <dbReference type="EMBL" id="SDT13474.1"/>
    </source>
</evidence>
<dbReference type="InterPro" id="IPR046348">
    <property type="entry name" value="SIS_dom_sf"/>
</dbReference>
<dbReference type="STRING" id="629680.SAMN04489751_3869"/>
<keyword evidence="2 4" id="KW-0324">Glycolysis</keyword>
<dbReference type="SUPFAM" id="SSF53697">
    <property type="entry name" value="SIS domain"/>
    <property type="match status" value="1"/>
</dbReference>
<evidence type="ECO:0000256" key="1">
    <source>
        <dbReference type="ARBA" id="ARBA00022432"/>
    </source>
</evidence>
<gene>
    <name evidence="5" type="ORF">SAMN04489751_3869</name>
</gene>
<dbReference type="EMBL" id="LT629739">
    <property type="protein sequence ID" value="SDT13474.1"/>
    <property type="molecule type" value="Genomic_DNA"/>
</dbReference>
<dbReference type="Gene3D" id="3.40.50.10490">
    <property type="entry name" value="Glucose-6-phosphate isomerase like protein, domain 1"/>
    <property type="match status" value="3"/>
</dbReference>
<dbReference type="RefSeq" id="WP_092108194.1">
    <property type="nucleotide sequence ID" value="NZ_LT629739.1"/>
</dbReference>
<dbReference type="Proteomes" id="UP000199700">
    <property type="component" value="Chromosome"/>
</dbReference>
<dbReference type="GO" id="GO:0097367">
    <property type="term" value="F:carbohydrate derivative binding"/>
    <property type="evidence" value="ECO:0007669"/>
    <property type="project" value="InterPro"/>
</dbReference>
<accession>A0A1H1XW87</accession>
<dbReference type="EC" id="5.3.1.9" evidence="4"/>
<reference evidence="5" key="1">
    <citation type="submission" date="2016-10" db="EMBL/GenBank/DDBJ databases">
        <authorList>
            <person name="Varghese N."/>
            <person name="Submissions S."/>
        </authorList>
    </citation>
    <scope>NUCLEOTIDE SEQUENCE [LARGE SCALE GENOMIC DNA]</scope>
    <source>
        <strain evidence="5">DSM 22082</strain>
    </source>
</reference>
<dbReference type="GO" id="GO:0005829">
    <property type="term" value="C:cytosol"/>
    <property type="evidence" value="ECO:0007669"/>
    <property type="project" value="TreeGrafter"/>
</dbReference>
<evidence type="ECO:0000313" key="6">
    <source>
        <dbReference type="Proteomes" id="UP000199700"/>
    </source>
</evidence>
<proteinExistence type="inferred from homology"/>
<evidence type="ECO:0000256" key="2">
    <source>
        <dbReference type="ARBA" id="ARBA00023152"/>
    </source>
</evidence>
<dbReference type="PANTHER" id="PTHR11469:SF1">
    <property type="entry name" value="GLUCOSE-6-PHOSPHATE ISOMERASE"/>
    <property type="match status" value="1"/>
</dbReference>
<keyword evidence="6" id="KW-1185">Reference proteome</keyword>
<dbReference type="GO" id="GO:0004347">
    <property type="term" value="F:glucose-6-phosphate isomerase activity"/>
    <property type="evidence" value="ECO:0007669"/>
    <property type="project" value="UniProtKB-EC"/>
</dbReference>
<dbReference type="GO" id="GO:0048029">
    <property type="term" value="F:monosaccharide binding"/>
    <property type="evidence" value="ECO:0007669"/>
    <property type="project" value="TreeGrafter"/>
</dbReference>
<protein>
    <recommendedName>
        <fullName evidence="4">Glucose-6-phosphate isomerase</fullName>
        <ecNumber evidence="4">5.3.1.9</ecNumber>
    </recommendedName>
</protein>
<evidence type="ECO:0000256" key="4">
    <source>
        <dbReference type="RuleBase" id="RU000612"/>
    </source>
</evidence>